<dbReference type="KEGG" id="app:CAP2UW1_0422"/>
<protein>
    <submittedName>
        <fullName evidence="2">Uncharacterized protein</fullName>
    </submittedName>
</protein>
<accession>C7RKV1</accession>
<dbReference type="EMBL" id="CP001715">
    <property type="protein sequence ID" value="ACV33773.1"/>
    <property type="molecule type" value="Genomic_DNA"/>
</dbReference>
<dbReference type="HOGENOM" id="CLU_3163376_0_0_4"/>
<keyword evidence="1" id="KW-0472">Membrane</keyword>
<proteinExistence type="predicted"/>
<reference evidence="2" key="1">
    <citation type="submission" date="2009-08" db="EMBL/GenBank/DDBJ databases">
        <authorList>
            <consortium name="US DOE Joint Genome Institute"/>
            <person name="Lucas S."/>
            <person name="Copeland A."/>
            <person name="Lapidus A."/>
            <person name="Glavina del Rio T."/>
            <person name="Dalin E."/>
            <person name="Tice H."/>
            <person name="Bruce D."/>
            <person name="Barry K."/>
            <person name="Pitluck S."/>
            <person name="Lowry S."/>
            <person name="Larimer F."/>
            <person name="Land M."/>
            <person name="Hauser L."/>
            <person name="Kyrpides N."/>
            <person name="Ivanova N."/>
            <person name="McMahon K.D."/>
            <person name="Hugenholtz P."/>
        </authorList>
    </citation>
    <scope>NUCLEOTIDE SEQUENCE</scope>
    <source>
        <strain evidence="2">UW-1</strain>
    </source>
</reference>
<gene>
    <name evidence="2" type="ordered locus">CAP2UW1_0422</name>
</gene>
<feature type="transmembrane region" description="Helical" evidence="1">
    <location>
        <begin position="29"/>
        <end position="46"/>
    </location>
</feature>
<keyword evidence="1" id="KW-1133">Transmembrane helix</keyword>
<dbReference type="STRING" id="522306.CAP2UW1_0422"/>
<evidence type="ECO:0000256" key="1">
    <source>
        <dbReference type="SAM" id="Phobius"/>
    </source>
</evidence>
<evidence type="ECO:0000313" key="2">
    <source>
        <dbReference type="EMBL" id="ACV33773.1"/>
    </source>
</evidence>
<sequence>MRMIAIYDSAKSLYDGGASRQKERPMRSLLFNTFLAGLLLWLVMAGI</sequence>
<name>C7RKV1_ACCRE</name>
<reference evidence="2" key="2">
    <citation type="submission" date="2009-09" db="EMBL/GenBank/DDBJ databases">
        <title>Complete sequence of chromosome of Candidatus Accumulibacter phosphatis clade IIA str. UW-1.</title>
        <authorList>
            <consortium name="US DOE Joint Genome Institute"/>
            <person name="Martin H.G."/>
            <person name="Ivanova N."/>
            <person name="Kunin V."/>
            <person name="Warnecke F."/>
            <person name="Barry K."/>
            <person name="He S."/>
            <person name="Salamov A."/>
            <person name="Szeto E."/>
            <person name="Dalin E."/>
            <person name="Pangilinan J.L."/>
            <person name="Lapidus A."/>
            <person name="Lowry S."/>
            <person name="Kyrpides N.C."/>
            <person name="McMahon K.D."/>
            <person name="Hugenholtz P."/>
        </authorList>
    </citation>
    <scope>NUCLEOTIDE SEQUENCE [LARGE SCALE GENOMIC DNA]</scope>
    <source>
        <strain evidence="2">UW-1</strain>
    </source>
</reference>
<keyword evidence="1" id="KW-0812">Transmembrane</keyword>
<organism evidence="2">
    <name type="scientific">Accumulibacter regalis</name>
    <dbReference type="NCBI Taxonomy" id="522306"/>
    <lineage>
        <taxon>Bacteria</taxon>
        <taxon>Pseudomonadati</taxon>
        <taxon>Pseudomonadota</taxon>
        <taxon>Betaproteobacteria</taxon>
        <taxon>Candidatus Accumulibacter</taxon>
    </lineage>
</organism>
<dbReference type="AlphaFoldDB" id="C7RKV1"/>